<organism evidence="11 12">
    <name type="scientific">Rhizoctonia solani</name>
    <dbReference type="NCBI Taxonomy" id="456999"/>
    <lineage>
        <taxon>Eukaryota</taxon>
        <taxon>Fungi</taxon>
        <taxon>Dikarya</taxon>
        <taxon>Basidiomycota</taxon>
        <taxon>Agaricomycotina</taxon>
        <taxon>Agaricomycetes</taxon>
        <taxon>Cantharellales</taxon>
        <taxon>Ceratobasidiaceae</taxon>
        <taxon>Rhizoctonia</taxon>
    </lineage>
</organism>
<evidence type="ECO:0000256" key="8">
    <source>
        <dbReference type="ARBA" id="ARBA00022833"/>
    </source>
</evidence>
<reference evidence="11" key="1">
    <citation type="submission" date="2021-01" db="EMBL/GenBank/DDBJ databases">
        <authorList>
            <person name="Kaushik A."/>
        </authorList>
    </citation>
    <scope>NUCLEOTIDE SEQUENCE</scope>
    <source>
        <strain evidence="11">AG5</strain>
    </source>
</reference>
<accession>A0A8H3E9Q6</accession>
<gene>
    <name evidence="11" type="ORF">RDB_LOCUS137662</name>
</gene>
<keyword evidence="8" id="KW-0862">Zinc</keyword>
<protein>
    <recommendedName>
        <fullName evidence="2">RBR-type E3 ubiquitin transferase</fullName>
        <ecNumber evidence="2">2.3.2.31</ecNumber>
    </recommendedName>
</protein>
<dbReference type="Proteomes" id="UP000663827">
    <property type="component" value="Unassembled WGS sequence"/>
</dbReference>
<dbReference type="CDD" id="cd20336">
    <property type="entry name" value="Rcat_RBR"/>
    <property type="match status" value="1"/>
</dbReference>
<evidence type="ECO:0000256" key="3">
    <source>
        <dbReference type="ARBA" id="ARBA00022679"/>
    </source>
</evidence>
<dbReference type="InterPro" id="IPR031127">
    <property type="entry name" value="E3_UB_ligase_RBR"/>
</dbReference>
<dbReference type="GO" id="GO:0008270">
    <property type="term" value="F:zinc ion binding"/>
    <property type="evidence" value="ECO:0007669"/>
    <property type="project" value="UniProtKB-KW"/>
</dbReference>
<evidence type="ECO:0000256" key="9">
    <source>
        <dbReference type="SAM" id="MobiDB-lite"/>
    </source>
</evidence>
<dbReference type="PANTHER" id="PTHR11685">
    <property type="entry name" value="RBR FAMILY RING FINGER AND IBR DOMAIN-CONTAINING"/>
    <property type="match status" value="1"/>
</dbReference>
<proteinExistence type="predicted"/>
<keyword evidence="5" id="KW-0677">Repeat</keyword>
<keyword evidence="3" id="KW-0808">Transferase</keyword>
<dbReference type="PROSITE" id="PS00518">
    <property type="entry name" value="ZF_RING_1"/>
    <property type="match status" value="1"/>
</dbReference>
<evidence type="ECO:0000256" key="6">
    <source>
        <dbReference type="ARBA" id="ARBA00022771"/>
    </source>
</evidence>
<keyword evidence="7" id="KW-0833">Ubl conjugation pathway</keyword>
<dbReference type="PROSITE" id="PS51873">
    <property type="entry name" value="TRIAD"/>
    <property type="match status" value="1"/>
</dbReference>
<comment type="catalytic activity">
    <reaction evidence="1">
        <text>[E2 ubiquitin-conjugating enzyme]-S-ubiquitinyl-L-cysteine + [acceptor protein]-L-lysine = [E2 ubiquitin-conjugating enzyme]-L-cysteine + [acceptor protein]-N(6)-ubiquitinyl-L-lysine.</text>
        <dbReference type="EC" id="2.3.2.31"/>
    </reaction>
</comment>
<sequence length="334" mass="38332">MEPSLWVRPTALSTTPWSLRGSWKVSRTLCGARILNADRDKSITKEACFRIFCLVSTINPQTDASPLMSCYYCHSPACFTHRVPWHHGLTCEEYDLVIRQEEEIQANEDYIGTHTKQCPGCRRPIEKLDGCDHMTCLRPGGCGHQFCWLCLADYGPIWRDGNHRHNSDCKYYAGGSSRTQANVEEASFIPAPSDPADAIAFAELTFALFNRPPPRYPFYDPDAWSETGSETSSSAQFDSPPAPTPLRLGDDWQNRISQDRPSYNRAWRPPTPPTSYLRDNRSREALGRRAAERRPTHVQDCRPSYTESWWPPTPPLPRHTDEDWHRDGSFRRRW</sequence>
<evidence type="ECO:0000256" key="5">
    <source>
        <dbReference type="ARBA" id="ARBA00022737"/>
    </source>
</evidence>
<dbReference type="Gene3D" id="1.20.120.1750">
    <property type="match status" value="1"/>
</dbReference>
<comment type="caution">
    <text evidence="11">The sequence shown here is derived from an EMBL/GenBank/DDBJ whole genome shotgun (WGS) entry which is preliminary data.</text>
</comment>
<feature type="compositionally biased region" description="Basic and acidic residues" evidence="9">
    <location>
        <begin position="278"/>
        <end position="300"/>
    </location>
</feature>
<dbReference type="SMART" id="SM00647">
    <property type="entry name" value="IBR"/>
    <property type="match status" value="2"/>
</dbReference>
<dbReference type="InterPro" id="IPR017907">
    <property type="entry name" value="Znf_RING_CS"/>
</dbReference>
<dbReference type="AlphaFoldDB" id="A0A8H3E9Q6"/>
<evidence type="ECO:0000256" key="2">
    <source>
        <dbReference type="ARBA" id="ARBA00012251"/>
    </source>
</evidence>
<feature type="domain" description="RING-type" evidence="10">
    <location>
        <begin position="1"/>
        <end position="173"/>
    </location>
</feature>
<dbReference type="InterPro" id="IPR002867">
    <property type="entry name" value="IBR_dom"/>
</dbReference>
<dbReference type="GO" id="GO:0061630">
    <property type="term" value="F:ubiquitin protein ligase activity"/>
    <property type="evidence" value="ECO:0007669"/>
    <property type="project" value="UniProtKB-EC"/>
</dbReference>
<evidence type="ECO:0000313" key="11">
    <source>
        <dbReference type="EMBL" id="CAE7199976.1"/>
    </source>
</evidence>
<dbReference type="GO" id="GO:0016567">
    <property type="term" value="P:protein ubiquitination"/>
    <property type="evidence" value="ECO:0007669"/>
    <property type="project" value="InterPro"/>
</dbReference>
<evidence type="ECO:0000256" key="1">
    <source>
        <dbReference type="ARBA" id="ARBA00001798"/>
    </source>
</evidence>
<dbReference type="Pfam" id="PF22191">
    <property type="entry name" value="IBR_1"/>
    <property type="match status" value="1"/>
</dbReference>
<name>A0A8H3E9Q6_9AGAM</name>
<feature type="compositionally biased region" description="Basic and acidic residues" evidence="9">
    <location>
        <begin position="318"/>
        <end position="334"/>
    </location>
</feature>
<keyword evidence="6" id="KW-0863">Zinc-finger</keyword>
<evidence type="ECO:0000313" key="12">
    <source>
        <dbReference type="Proteomes" id="UP000663827"/>
    </source>
</evidence>
<evidence type="ECO:0000256" key="7">
    <source>
        <dbReference type="ARBA" id="ARBA00022786"/>
    </source>
</evidence>
<feature type="region of interest" description="Disordered" evidence="9">
    <location>
        <begin position="219"/>
        <end position="334"/>
    </location>
</feature>
<evidence type="ECO:0000256" key="4">
    <source>
        <dbReference type="ARBA" id="ARBA00022723"/>
    </source>
</evidence>
<dbReference type="InterPro" id="IPR044066">
    <property type="entry name" value="TRIAD_supradom"/>
</dbReference>
<dbReference type="EC" id="2.3.2.31" evidence="2"/>
<feature type="compositionally biased region" description="Polar residues" evidence="9">
    <location>
        <begin position="226"/>
        <end position="237"/>
    </location>
</feature>
<keyword evidence="4" id="KW-0479">Metal-binding</keyword>
<evidence type="ECO:0000259" key="10">
    <source>
        <dbReference type="PROSITE" id="PS51873"/>
    </source>
</evidence>
<dbReference type="EMBL" id="CAJNJQ010003502">
    <property type="protein sequence ID" value="CAE7199976.1"/>
    <property type="molecule type" value="Genomic_DNA"/>
</dbReference>
<dbReference type="SUPFAM" id="SSF57850">
    <property type="entry name" value="RING/U-box"/>
    <property type="match status" value="1"/>
</dbReference>